<feature type="domain" description="Histidine kinase/HSP90-like ATPase" evidence="2">
    <location>
        <begin position="10"/>
        <end position="119"/>
    </location>
</feature>
<evidence type="ECO:0000259" key="2">
    <source>
        <dbReference type="Pfam" id="PF13581"/>
    </source>
</evidence>
<keyword evidence="1" id="KW-0418">Kinase</keyword>
<dbReference type="PANTHER" id="PTHR35526:SF3">
    <property type="entry name" value="ANTI-SIGMA-F FACTOR RSBW"/>
    <property type="match status" value="1"/>
</dbReference>
<evidence type="ECO:0000313" key="4">
    <source>
        <dbReference type="Proteomes" id="UP001165685"/>
    </source>
</evidence>
<dbReference type="InterPro" id="IPR050267">
    <property type="entry name" value="Anti-sigma-factor_SerPK"/>
</dbReference>
<comment type="caution">
    <text evidence="3">The sequence shown here is derived from an EMBL/GenBank/DDBJ whole genome shotgun (WGS) entry which is preliminary data.</text>
</comment>
<name>A0ABT4TRD3_9ACTN</name>
<dbReference type="Proteomes" id="UP001165685">
    <property type="component" value="Unassembled WGS sequence"/>
</dbReference>
<protein>
    <submittedName>
        <fullName evidence="3">ATP-binding protein</fullName>
    </submittedName>
</protein>
<keyword evidence="3" id="KW-0067">ATP-binding</keyword>
<evidence type="ECO:0000256" key="1">
    <source>
        <dbReference type="ARBA" id="ARBA00022527"/>
    </source>
</evidence>
<reference evidence="3" key="1">
    <citation type="submission" date="2023-01" db="EMBL/GenBank/DDBJ databases">
        <title>Draft genome sequence of Nocardiopsis sp. LSu2-4 isolated from halophytes.</title>
        <authorList>
            <person name="Duangmal K."/>
            <person name="Chantavorakit T."/>
        </authorList>
    </citation>
    <scope>NUCLEOTIDE SEQUENCE</scope>
    <source>
        <strain evidence="3">LSu2-4</strain>
    </source>
</reference>
<keyword evidence="1" id="KW-0723">Serine/threonine-protein kinase</keyword>
<keyword evidence="3" id="KW-0547">Nucleotide-binding</keyword>
<dbReference type="CDD" id="cd16936">
    <property type="entry name" value="HATPase_RsbW-like"/>
    <property type="match status" value="1"/>
</dbReference>
<dbReference type="Gene3D" id="3.30.565.10">
    <property type="entry name" value="Histidine kinase-like ATPase, C-terminal domain"/>
    <property type="match status" value="1"/>
</dbReference>
<evidence type="ECO:0000313" key="3">
    <source>
        <dbReference type="EMBL" id="MDA2806946.1"/>
    </source>
</evidence>
<dbReference type="Pfam" id="PF13581">
    <property type="entry name" value="HATPase_c_2"/>
    <property type="match status" value="1"/>
</dbReference>
<sequence length="147" mass="15663">MDVDISFALPRRTSSVSVMRDRVGTVLRTAGIGGDRAFRLLTAASEACANAVEHGEPAREFQVRVQADARRCRIAVSHRGRGFVPVPRTPAPGAESGRGLLLMDGLVSDVRVSTPPPGRQGRTTVLLTEDLGPWGRDAPGPRLPVTS</sequence>
<dbReference type="PANTHER" id="PTHR35526">
    <property type="entry name" value="ANTI-SIGMA-F FACTOR RSBW-RELATED"/>
    <property type="match status" value="1"/>
</dbReference>
<dbReference type="InterPro" id="IPR003594">
    <property type="entry name" value="HATPase_dom"/>
</dbReference>
<proteinExistence type="predicted"/>
<dbReference type="InterPro" id="IPR036890">
    <property type="entry name" value="HATPase_C_sf"/>
</dbReference>
<accession>A0ABT4TRD3</accession>
<dbReference type="RefSeq" id="WP_270679579.1">
    <property type="nucleotide sequence ID" value="NZ_JAQFWP010000044.1"/>
</dbReference>
<keyword evidence="1" id="KW-0808">Transferase</keyword>
<organism evidence="3 4">
    <name type="scientific">Nocardiopsis suaedae</name>
    <dbReference type="NCBI Taxonomy" id="3018444"/>
    <lineage>
        <taxon>Bacteria</taxon>
        <taxon>Bacillati</taxon>
        <taxon>Actinomycetota</taxon>
        <taxon>Actinomycetes</taxon>
        <taxon>Streptosporangiales</taxon>
        <taxon>Nocardiopsidaceae</taxon>
        <taxon>Nocardiopsis</taxon>
    </lineage>
</organism>
<keyword evidence="4" id="KW-1185">Reference proteome</keyword>
<dbReference type="GO" id="GO:0005524">
    <property type="term" value="F:ATP binding"/>
    <property type="evidence" value="ECO:0007669"/>
    <property type="project" value="UniProtKB-KW"/>
</dbReference>
<dbReference type="EMBL" id="JAQFWP010000044">
    <property type="protein sequence ID" value="MDA2806946.1"/>
    <property type="molecule type" value="Genomic_DNA"/>
</dbReference>
<dbReference type="SUPFAM" id="SSF55874">
    <property type="entry name" value="ATPase domain of HSP90 chaperone/DNA topoisomerase II/histidine kinase"/>
    <property type="match status" value="1"/>
</dbReference>
<gene>
    <name evidence="3" type="ORF">O4U47_20745</name>
</gene>